<organism evidence="5 7">
    <name type="scientific">Roseburia inulinivorans</name>
    <dbReference type="NCBI Taxonomy" id="360807"/>
    <lineage>
        <taxon>Bacteria</taxon>
        <taxon>Bacillati</taxon>
        <taxon>Bacillota</taxon>
        <taxon>Clostridia</taxon>
        <taxon>Lachnospirales</taxon>
        <taxon>Lachnospiraceae</taxon>
        <taxon>Roseburia</taxon>
    </lineage>
</organism>
<protein>
    <submittedName>
        <fullName evidence="5 6">Chemotaxis protein</fullName>
    </submittedName>
</protein>
<dbReference type="InterPro" id="IPR004089">
    <property type="entry name" value="MCPsignal_dom"/>
</dbReference>
<feature type="domain" description="Methyl-accepting transducer" evidence="4">
    <location>
        <begin position="206"/>
        <end position="442"/>
    </location>
</feature>
<dbReference type="Proteomes" id="UP000266391">
    <property type="component" value="Unassembled WGS sequence"/>
</dbReference>
<reference evidence="5 7" key="1">
    <citation type="submission" date="2015-09" db="EMBL/GenBank/DDBJ databases">
        <authorList>
            <consortium name="Pathogen Informatics"/>
        </authorList>
    </citation>
    <scope>NUCLEOTIDE SEQUENCE [LARGE SCALE GENOMIC DNA]</scope>
    <source>
        <strain evidence="5 7">2789STDY5608835</strain>
    </source>
</reference>
<evidence type="ECO:0000313" key="5">
    <source>
        <dbReference type="EMBL" id="CUO48068.1"/>
    </source>
</evidence>
<feature type="transmembrane region" description="Helical" evidence="3">
    <location>
        <begin position="140"/>
        <end position="157"/>
    </location>
</feature>
<dbReference type="SMART" id="SM00283">
    <property type="entry name" value="MA"/>
    <property type="match status" value="1"/>
</dbReference>
<name>A0A174FGJ2_9FIRM</name>
<keyword evidence="3" id="KW-1133">Transmembrane helix</keyword>
<dbReference type="PROSITE" id="PS50111">
    <property type="entry name" value="CHEMOTAXIS_TRANSDUC_2"/>
    <property type="match status" value="1"/>
</dbReference>
<dbReference type="PANTHER" id="PTHR32089">
    <property type="entry name" value="METHYL-ACCEPTING CHEMOTAXIS PROTEIN MCPB"/>
    <property type="match status" value="1"/>
</dbReference>
<gene>
    <name evidence="5" type="primary">mcp4_6</name>
    <name evidence="6" type="ORF">DW813_07775</name>
    <name evidence="5" type="ORF">ERS852392_03306</name>
</gene>
<evidence type="ECO:0000313" key="8">
    <source>
        <dbReference type="Proteomes" id="UP000266391"/>
    </source>
</evidence>
<feature type="transmembrane region" description="Helical" evidence="3">
    <location>
        <begin position="116"/>
        <end position="134"/>
    </location>
</feature>
<feature type="transmembrane region" description="Helical" evidence="3">
    <location>
        <begin position="40"/>
        <end position="62"/>
    </location>
</feature>
<evidence type="ECO:0000313" key="6">
    <source>
        <dbReference type="EMBL" id="RHD03931.1"/>
    </source>
</evidence>
<evidence type="ECO:0000256" key="1">
    <source>
        <dbReference type="ARBA" id="ARBA00023224"/>
    </source>
</evidence>
<reference evidence="6 8" key="2">
    <citation type="submission" date="2018-08" db="EMBL/GenBank/DDBJ databases">
        <title>A genome reference for cultivated species of the human gut microbiota.</title>
        <authorList>
            <person name="Zou Y."/>
            <person name="Xue W."/>
            <person name="Luo G."/>
        </authorList>
    </citation>
    <scope>NUCLEOTIDE SEQUENCE [LARGE SCALE GENOMIC DNA]</scope>
    <source>
        <strain evidence="6 8">AM32-8LB</strain>
    </source>
</reference>
<dbReference type="AlphaFoldDB" id="A0A174FGJ2"/>
<dbReference type="Pfam" id="PF00015">
    <property type="entry name" value="MCPsignal"/>
    <property type="match status" value="1"/>
</dbReference>
<accession>A0A174FGJ2</accession>
<feature type="transmembrane region" description="Helical" evidence="3">
    <location>
        <begin position="12"/>
        <end position="34"/>
    </location>
</feature>
<dbReference type="Proteomes" id="UP000095395">
    <property type="component" value="Unassembled WGS sequence"/>
</dbReference>
<keyword evidence="3" id="KW-0812">Transmembrane</keyword>
<dbReference type="EMBL" id="QSIQ01000009">
    <property type="protein sequence ID" value="RHD03931.1"/>
    <property type="molecule type" value="Genomic_DNA"/>
</dbReference>
<evidence type="ECO:0000313" key="7">
    <source>
        <dbReference type="Proteomes" id="UP000095395"/>
    </source>
</evidence>
<evidence type="ECO:0000256" key="3">
    <source>
        <dbReference type="SAM" id="Phobius"/>
    </source>
</evidence>
<proteinExistence type="predicted"/>
<keyword evidence="3" id="KW-0472">Membrane</keyword>
<sequence>MNEEQYSRANKRVLLAIVVVFGYIAATLMLALGVSQGGHAAKIVMEAVTAAAVIVISVVAYLGKRTTRTCAVIMTLSMMIGYFVIVQLNTTVGTWTYGLPLLIVAMVYLDKKIVMVTNGIALVSIVVHLVRCFLGDGSDLQNNVIGLFVLLLTAYACNSAEHLLECFFKENLAEIQNASDIQKDSNKKMIIVAENISKHFGEAMDMLDGLQESINVSHSSIQEIADSTESTAEAIQKQAVMCSDIQGNTDQAEQGIKEMIEASHKTNDNVKEGAGVVSELKEQAVNVADASQVTVDVIRSLTDKVEEVKTFVDSIINISNQTNLLALNASIEAARAGEAGKGFAVVADEIRQLSEQTKDASANITEIIQKLNEDTKRANDSIMTAAESVEKQNQLIDDTRDKFNDVGNAVEVLMGNIDVAEQSIQKILDATGVISDNITHLSATGEEVAASSTEGLRTADITVEKMSNCKKVLENIYLLAEDLKNSVENNENQ</sequence>
<keyword evidence="1 2" id="KW-0807">Transducer</keyword>
<dbReference type="GO" id="GO:0016020">
    <property type="term" value="C:membrane"/>
    <property type="evidence" value="ECO:0007669"/>
    <property type="project" value="InterPro"/>
</dbReference>
<dbReference type="RefSeq" id="WP_055303302.1">
    <property type="nucleotide sequence ID" value="NZ_CBCTRZ010000008.1"/>
</dbReference>
<evidence type="ECO:0000256" key="2">
    <source>
        <dbReference type="PROSITE-ProRule" id="PRU00284"/>
    </source>
</evidence>
<dbReference type="EMBL" id="CYYR01000035">
    <property type="protein sequence ID" value="CUO48068.1"/>
    <property type="molecule type" value="Genomic_DNA"/>
</dbReference>
<dbReference type="GO" id="GO:0007165">
    <property type="term" value="P:signal transduction"/>
    <property type="evidence" value="ECO:0007669"/>
    <property type="project" value="UniProtKB-KW"/>
</dbReference>
<dbReference type="PANTHER" id="PTHR32089:SF112">
    <property type="entry name" value="LYSOZYME-LIKE PROTEIN-RELATED"/>
    <property type="match status" value="1"/>
</dbReference>
<dbReference type="Gene3D" id="1.10.287.950">
    <property type="entry name" value="Methyl-accepting chemotaxis protein"/>
    <property type="match status" value="1"/>
</dbReference>
<dbReference type="SUPFAM" id="SSF58104">
    <property type="entry name" value="Methyl-accepting chemotaxis protein (MCP) signaling domain"/>
    <property type="match status" value="1"/>
</dbReference>
<evidence type="ECO:0000259" key="4">
    <source>
        <dbReference type="PROSITE" id="PS50111"/>
    </source>
</evidence>